<protein>
    <submittedName>
        <fullName evidence="1">Uncharacterized protein</fullName>
    </submittedName>
</protein>
<organism evidence="1 2">
    <name type="scientific">Candidatus Thermofonsia Clade 3 bacterium</name>
    <dbReference type="NCBI Taxonomy" id="2364212"/>
    <lineage>
        <taxon>Bacteria</taxon>
        <taxon>Bacillati</taxon>
        <taxon>Chloroflexota</taxon>
        <taxon>Candidatus Thermofontia</taxon>
        <taxon>Candidatus Thermofonsia Clade 3</taxon>
    </lineage>
</organism>
<name>A0A2M8QDT5_9CHLR</name>
<evidence type="ECO:0000313" key="2">
    <source>
        <dbReference type="Proteomes" id="UP000230790"/>
    </source>
</evidence>
<dbReference type="AlphaFoldDB" id="A0A2M8QDT5"/>
<proteinExistence type="predicted"/>
<evidence type="ECO:0000313" key="1">
    <source>
        <dbReference type="EMBL" id="PJF47975.1"/>
    </source>
</evidence>
<comment type="caution">
    <text evidence="1">The sequence shown here is derived from an EMBL/GenBank/DDBJ whole genome shotgun (WGS) entry which is preliminary data.</text>
</comment>
<reference evidence="1 2" key="1">
    <citation type="submission" date="2017-11" db="EMBL/GenBank/DDBJ databases">
        <title>Evolution of Phototrophy in the Chloroflexi Phylum Driven by Horizontal Gene Transfer.</title>
        <authorList>
            <person name="Ward L.M."/>
            <person name="Hemp J."/>
            <person name="Shih P.M."/>
            <person name="Mcglynn S.E."/>
            <person name="Fischer W."/>
        </authorList>
    </citation>
    <scope>NUCLEOTIDE SEQUENCE [LARGE SCALE GENOMIC DNA]</scope>
    <source>
        <strain evidence="1">JP3_7</strain>
    </source>
</reference>
<dbReference type="Proteomes" id="UP000230790">
    <property type="component" value="Unassembled WGS sequence"/>
</dbReference>
<dbReference type="EMBL" id="PGTN01000028">
    <property type="protein sequence ID" value="PJF47975.1"/>
    <property type="molecule type" value="Genomic_DNA"/>
</dbReference>
<sequence length="220" mass="25274">MLSANRKGIYQAFAPSGDVIADERWQAIRLPDGSIQIDNETVRVAPFDEPRSDSMTILLDSQLRLIEFTIHGLFGTRESRICVLGERRDQATICWRHKAEIHEKRIAWREDIAIVWTTPLCVMVGVWRGRLQPGESRTRDAFLLDAVTFKPTAARQTYRRRPDVDYATRFGTMTLQHYELITERDGQTNYAAQFWCDSDGVIYDFIAADGSRFQLTAINV</sequence>
<gene>
    <name evidence="1" type="ORF">CUN48_05875</name>
</gene>
<accession>A0A2M8QDT5</accession>